<organism evidence="1 2">
    <name type="scientific">Romanomermis culicivorax</name>
    <name type="common">Nematode worm</name>
    <dbReference type="NCBI Taxonomy" id="13658"/>
    <lineage>
        <taxon>Eukaryota</taxon>
        <taxon>Metazoa</taxon>
        <taxon>Ecdysozoa</taxon>
        <taxon>Nematoda</taxon>
        <taxon>Enoplea</taxon>
        <taxon>Dorylaimia</taxon>
        <taxon>Mermithida</taxon>
        <taxon>Mermithoidea</taxon>
        <taxon>Mermithidae</taxon>
        <taxon>Romanomermis</taxon>
    </lineage>
</organism>
<evidence type="ECO:0000313" key="2">
    <source>
        <dbReference type="WBParaSite" id="nRc.2.0.1.t46712-RA"/>
    </source>
</evidence>
<accession>A0A915L7B9</accession>
<reference evidence="2" key="1">
    <citation type="submission" date="2022-11" db="UniProtKB">
        <authorList>
            <consortium name="WormBaseParasite"/>
        </authorList>
    </citation>
    <scope>IDENTIFICATION</scope>
</reference>
<sequence length="63" mass="6764">MPALETRAINQSTSAANMVIPSKEIASAAPILRPRIVCWNATGCAFQDPCHIHSSVCQINNLT</sequence>
<evidence type="ECO:0000313" key="1">
    <source>
        <dbReference type="Proteomes" id="UP000887565"/>
    </source>
</evidence>
<proteinExistence type="predicted"/>
<keyword evidence="1" id="KW-1185">Reference proteome</keyword>
<dbReference type="WBParaSite" id="nRc.2.0.1.t46712-RA">
    <property type="protein sequence ID" value="nRc.2.0.1.t46712-RA"/>
    <property type="gene ID" value="nRc.2.0.1.g46712"/>
</dbReference>
<dbReference type="Proteomes" id="UP000887565">
    <property type="component" value="Unplaced"/>
</dbReference>
<protein>
    <submittedName>
        <fullName evidence="2">Uncharacterized protein</fullName>
    </submittedName>
</protein>
<name>A0A915L7B9_ROMCU</name>
<dbReference type="AlphaFoldDB" id="A0A915L7B9"/>